<name>A0ABW3EYF9_9ACTN</name>
<keyword evidence="2" id="KW-1185">Reference proteome</keyword>
<reference evidence="2" key="1">
    <citation type="journal article" date="2019" name="Int. J. Syst. Evol. Microbiol.">
        <title>The Global Catalogue of Microorganisms (GCM) 10K type strain sequencing project: providing services to taxonomists for standard genome sequencing and annotation.</title>
        <authorList>
            <consortium name="The Broad Institute Genomics Platform"/>
            <consortium name="The Broad Institute Genome Sequencing Center for Infectious Disease"/>
            <person name="Wu L."/>
            <person name="Ma J."/>
        </authorList>
    </citation>
    <scope>NUCLEOTIDE SEQUENCE [LARGE SCALE GENOMIC DNA]</scope>
    <source>
        <strain evidence="2">JCM 31202</strain>
    </source>
</reference>
<dbReference type="EMBL" id="JBHTJA010000094">
    <property type="protein sequence ID" value="MFD0904650.1"/>
    <property type="molecule type" value="Genomic_DNA"/>
</dbReference>
<proteinExistence type="predicted"/>
<evidence type="ECO:0000313" key="2">
    <source>
        <dbReference type="Proteomes" id="UP001596972"/>
    </source>
</evidence>
<protein>
    <submittedName>
        <fullName evidence="1">Uncharacterized protein</fullName>
    </submittedName>
</protein>
<dbReference type="Proteomes" id="UP001596972">
    <property type="component" value="Unassembled WGS sequence"/>
</dbReference>
<sequence>MANGEDSVETVINDETNCPLPMAHDRFEEAHWFLHQMMDTYHHPAIFRYSTNAFLSALKAVAEMLRTEMKSKGHDVWVGQMFDRFKADPVLLKFNDSRNIVIHHRSLLLGSRVETGLFRGRKLKLASRIDVDHDADSGRILSFIQSEWLGFMLDEGHSALNEQLGVRRTYLVPEISESEDVFTASNRAWSRVSAVLSEAHGLLGFTFPAISEEDRKAHNVDHINLILEMDVDPSLPERWGWLE</sequence>
<evidence type="ECO:0000313" key="1">
    <source>
        <dbReference type="EMBL" id="MFD0904650.1"/>
    </source>
</evidence>
<gene>
    <name evidence="1" type="ORF">ACFQ11_29995</name>
</gene>
<accession>A0ABW3EYF9</accession>
<comment type="caution">
    <text evidence="1">The sequence shown here is derived from an EMBL/GenBank/DDBJ whole genome shotgun (WGS) entry which is preliminary data.</text>
</comment>
<organism evidence="1 2">
    <name type="scientific">Actinomadura sediminis</name>
    <dbReference type="NCBI Taxonomy" id="1038904"/>
    <lineage>
        <taxon>Bacteria</taxon>
        <taxon>Bacillati</taxon>
        <taxon>Actinomycetota</taxon>
        <taxon>Actinomycetes</taxon>
        <taxon>Streptosporangiales</taxon>
        <taxon>Thermomonosporaceae</taxon>
        <taxon>Actinomadura</taxon>
    </lineage>
</organism>
<dbReference type="RefSeq" id="WP_378304730.1">
    <property type="nucleotide sequence ID" value="NZ_JBHTJA010000094.1"/>
</dbReference>